<keyword evidence="2" id="KW-1185">Reference proteome</keyword>
<name>A0ACA9MJN0_9GLOM</name>
<proteinExistence type="predicted"/>
<reference evidence="1" key="1">
    <citation type="submission" date="2021-06" db="EMBL/GenBank/DDBJ databases">
        <authorList>
            <person name="Kallberg Y."/>
            <person name="Tangrot J."/>
            <person name="Rosling A."/>
        </authorList>
    </citation>
    <scope>NUCLEOTIDE SEQUENCE</scope>
    <source>
        <strain evidence="1">CL356</strain>
    </source>
</reference>
<evidence type="ECO:0000313" key="2">
    <source>
        <dbReference type="Proteomes" id="UP000789525"/>
    </source>
</evidence>
<accession>A0ACA9MJN0</accession>
<evidence type="ECO:0000313" key="1">
    <source>
        <dbReference type="EMBL" id="CAG8594092.1"/>
    </source>
</evidence>
<comment type="caution">
    <text evidence="1">The sequence shown here is derived from an EMBL/GenBank/DDBJ whole genome shotgun (WGS) entry which is preliminary data.</text>
</comment>
<dbReference type="Proteomes" id="UP000789525">
    <property type="component" value="Unassembled WGS sequence"/>
</dbReference>
<dbReference type="EMBL" id="CAJVPT010013226">
    <property type="protein sequence ID" value="CAG8594092.1"/>
    <property type="molecule type" value="Genomic_DNA"/>
</dbReference>
<protein>
    <submittedName>
        <fullName evidence="1">11260_t:CDS:1</fullName>
    </submittedName>
</protein>
<organism evidence="1 2">
    <name type="scientific">Acaulospora colombiana</name>
    <dbReference type="NCBI Taxonomy" id="27376"/>
    <lineage>
        <taxon>Eukaryota</taxon>
        <taxon>Fungi</taxon>
        <taxon>Fungi incertae sedis</taxon>
        <taxon>Mucoromycota</taxon>
        <taxon>Glomeromycotina</taxon>
        <taxon>Glomeromycetes</taxon>
        <taxon>Diversisporales</taxon>
        <taxon>Acaulosporaceae</taxon>
        <taxon>Acaulospora</taxon>
    </lineage>
</organism>
<feature type="non-terminal residue" evidence="1">
    <location>
        <position position="743"/>
    </location>
</feature>
<gene>
    <name evidence="1" type="ORF">ACOLOM_LOCUS6434</name>
</gene>
<sequence length="743" mass="80218">MATHAAQADLLEAIPFVRDITPLDLLQLPQGLFEALPKPCNLKRSAASGGPIWPPVLTNVLINGLLILHHKPHLVGKQGLDEHYNWLSAFIYRQTRGWDPKALARNTIEIKRTNPGERVFGIIRNRKQISSKVQTIGAYVTQGPKPSKDLLSQVPGMGLRTNDITNIDAPHHHHQQQYTTTTTTRPSTANSHPSLIVAHPHKQSALPLDLSHISLEPAWLPPTPFSLPSTPTNPSSAFLYPADIPDFEFVDARVLGYNPEDWPEYESRWLHGPNVPPSCTTANNNNTSLLQRRQRRASFSLGPDAFALAATLPKRTVLKLASASVAVQFGGGSIPPKKKAGGVSPSLFNTQHQLARLDQRSAGIDNTTLVAVSSIELDAASQELIKPFAAGTRIYHVDLPVHVPSAPSDRAYLAQGVGYEFHIKARVELQLGEGIFTDEELKSVSDVYYNSALVNAPSPQLQLMNGYHETVPLRLANRHEIDGNGTLSPSSLVADGLAISFMTNLWTNMTKNPEATDTDLTRYVIVQTILPRSAAARSQDPLLVVVYSPRVCHTSEEASARMVILSDSARSNSGSPVQHHTDGIASYDLSDTEMNATPRPSMSASLSLSPVFDRVSSISPVITKKARESSFDQKGKGRRNSTLRESITSSPSIVAGTTVANPAVNVSTGTVGPIRRESKQHAASYSPFPTASGMMARRHTHGAAVGTPKGALGFPVTSKVAPTTTTPPQVASALEQTSADILA</sequence>